<evidence type="ECO:0000256" key="5">
    <source>
        <dbReference type="ARBA" id="ARBA00022984"/>
    </source>
</evidence>
<organism evidence="11 12">
    <name type="scientific">Ruminococcus flavefaciens</name>
    <dbReference type="NCBI Taxonomy" id="1265"/>
    <lineage>
        <taxon>Bacteria</taxon>
        <taxon>Bacillati</taxon>
        <taxon>Bacillota</taxon>
        <taxon>Clostridia</taxon>
        <taxon>Eubacteriales</taxon>
        <taxon>Oscillospiraceae</taxon>
        <taxon>Ruminococcus</taxon>
    </lineage>
</organism>
<evidence type="ECO:0000256" key="6">
    <source>
        <dbReference type="ARBA" id="ARBA00023316"/>
    </source>
</evidence>
<dbReference type="AlphaFoldDB" id="A0A1H6HN75"/>
<feature type="active site" evidence="7">
    <location>
        <position position="184"/>
    </location>
</feature>
<evidence type="ECO:0000313" key="11">
    <source>
        <dbReference type="EMBL" id="SEH37259.1"/>
    </source>
</evidence>
<dbReference type="Proteomes" id="UP000183190">
    <property type="component" value="Unassembled WGS sequence"/>
</dbReference>
<evidence type="ECO:0000256" key="7">
    <source>
        <dbReference type="PIRSR" id="PIRSR618044-1"/>
    </source>
</evidence>
<dbReference type="PRINTS" id="PR00725">
    <property type="entry name" value="DADACBPTASE1"/>
</dbReference>
<evidence type="ECO:0000256" key="1">
    <source>
        <dbReference type="ARBA" id="ARBA00007164"/>
    </source>
</evidence>
<keyword evidence="2" id="KW-0732">Signal</keyword>
<evidence type="ECO:0000256" key="3">
    <source>
        <dbReference type="ARBA" id="ARBA00022801"/>
    </source>
</evidence>
<reference evidence="11 12" key="1">
    <citation type="submission" date="2016-10" db="EMBL/GenBank/DDBJ databases">
        <authorList>
            <person name="de Groot N.N."/>
        </authorList>
    </citation>
    <scope>NUCLEOTIDE SEQUENCE [LARGE SCALE GENOMIC DNA]</scope>
    <source>
        <strain evidence="11 12">YAD2003</strain>
    </source>
</reference>
<protein>
    <submittedName>
        <fullName evidence="11">D-alanyl-D-alanine carboxypeptidase (Penicillin-binding protein 5/6)</fullName>
    </submittedName>
</protein>
<name>A0A1H6HN75_RUMFL</name>
<keyword evidence="6" id="KW-0961">Cell wall biogenesis/degradation</keyword>
<dbReference type="EMBL" id="FNWV01000001">
    <property type="protein sequence ID" value="SEH37259.1"/>
    <property type="molecule type" value="Genomic_DNA"/>
</dbReference>
<sequence>MNKRRKQWRNAKLLKAGTAFFLLVLIFGGITAANYLIKHNRRTVPESAVSDSFVASTGELSDVSETTTEQAGKMAVPFVIFPEKTDKSKEFTKDYDAKNAILINVDDSEVIAYRNEQIKLYPASLTKIMTLIVAVENIDDLSATVPITYDMVAPYIALDASRAGFAPDETPTLKDALYGMILCSGADASLAAAEYVAGSEKAFVRLMNDKCREIGLKNTSFTNVVGLHDKNNYSTAEDIAVMLEYAIQDPVCREVLSAVEYKVPPTKQNPEGLTFESTLFSRMYGDEMPGVKIIGGKTGFTDEAGNCMATFAEINEKTYILVLCGGKTNWNNVYNTLSAYSVYCTGGKAYTPPENK</sequence>
<dbReference type="Pfam" id="PF00768">
    <property type="entry name" value="Peptidase_S11"/>
    <property type="match status" value="1"/>
</dbReference>
<dbReference type="PANTHER" id="PTHR21581">
    <property type="entry name" value="D-ALANYL-D-ALANINE CARBOXYPEPTIDASE"/>
    <property type="match status" value="1"/>
</dbReference>
<dbReference type="InterPro" id="IPR001967">
    <property type="entry name" value="Peptidase_S11_N"/>
</dbReference>
<dbReference type="InterPro" id="IPR018044">
    <property type="entry name" value="Peptidase_S11"/>
</dbReference>
<keyword evidence="11" id="KW-0121">Carboxypeptidase</keyword>
<keyword evidence="11" id="KW-0645">Protease</keyword>
<feature type="binding site" evidence="8">
    <location>
        <position position="297"/>
    </location>
    <ligand>
        <name>substrate</name>
    </ligand>
</feature>
<accession>A0A1H6HN75</accession>
<evidence type="ECO:0000256" key="4">
    <source>
        <dbReference type="ARBA" id="ARBA00022960"/>
    </source>
</evidence>
<feature type="active site" description="Proton acceptor" evidence="7">
    <location>
        <position position="127"/>
    </location>
</feature>
<feature type="active site" description="Acyl-ester intermediate" evidence="7">
    <location>
        <position position="124"/>
    </location>
</feature>
<dbReference type="InterPro" id="IPR012338">
    <property type="entry name" value="Beta-lactam/transpept-like"/>
</dbReference>
<dbReference type="GO" id="GO:0009252">
    <property type="term" value="P:peptidoglycan biosynthetic process"/>
    <property type="evidence" value="ECO:0007669"/>
    <property type="project" value="UniProtKB-KW"/>
</dbReference>
<dbReference type="SUPFAM" id="SSF56601">
    <property type="entry name" value="beta-lactamase/transpeptidase-like"/>
    <property type="match status" value="1"/>
</dbReference>
<dbReference type="OrthoDB" id="9791132at2"/>
<keyword evidence="4" id="KW-0133">Cell shape</keyword>
<evidence type="ECO:0000256" key="9">
    <source>
        <dbReference type="RuleBase" id="RU004016"/>
    </source>
</evidence>
<keyword evidence="3" id="KW-0378">Hydrolase</keyword>
<evidence type="ECO:0000313" key="12">
    <source>
        <dbReference type="Proteomes" id="UP000183190"/>
    </source>
</evidence>
<proteinExistence type="inferred from homology"/>
<gene>
    <name evidence="11" type="ORF">SAMN02910265_00096</name>
</gene>
<keyword evidence="5" id="KW-0573">Peptidoglycan synthesis</keyword>
<dbReference type="RefSeq" id="WP_074713956.1">
    <property type="nucleotide sequence ID" value="NZ_FNWV01000001.1"/>
</dbReference>
<dbReference type="Gene3D" id="3.40.710.10">
    <property type="entry name" value="DD-peptidase/beta-lactamase superfamily"/>
    <property type="match status" value="1"/>
</dbReference>
<evidence type="ECO:0000256" key="8">
    <source>
        <dbReference type="PIRSR" id="PIRSR618044-2"/>
    </source>
</evidence>
<dbReference type="PANTHER" id="PTHR21581:SF6">
    <property type="entry name" value="TRAFFICKING PROTEIN PARTICLE COMPLEX SUBUNIT 12"/>
    <property type="match status" value="1"/>
</dbReference>
<dbReference type="GO" id="GO:0071555">
    <property type="term" value="P:cell wall organization"/>
    <property type="evidence" value="ECO:0007669"/>
    <property type="project" value="UniProtKB-KW"/>
</dbReference>
<dbReference type="GO" id="GO:0009002">
    <property type="term" value="F:serine-type D-Ala-D-Ala carboxypeptidase activity"/>
    <property type="evidence" value="ECO:0007669"/>
    <property type="project" value="InterPro"/>
</dbReference>
<evidence type="ECO:0000259" key="10">
    <source>
        <dbReference type="Pfam" id="PF00768"/>
    </source>
</evidence>
<evidence type="ECO:0000256" key="2">
    <source>
        <dbReference type="ARBA" id="ARBA00022729"/>
    </source>
</evidence>
<dbReference type="GO" id="GO:0006508">
    <property type="term" value="P:proteolysis"/>
    <property type="evidence" value="ECO:0007669"/>
    <property type="project" value="InterPro"/>
</dbReference>
<comment type="similarity">
    <text evidence="1 9">Belongs to the peptidase S11 family.</text>
</comment>
<dbReference type="GO" id="GO:0008360">
    <property type="term" value="P:regulation of cell shape"/>
    <property type="evidence" value="ECO:0007669"/>
    <property type="project" value="UniProtKB-KW"/>
</dbReference>
<feature type="domain" description="Peptidase S11 D-alanyl-D-alanine carboxypeptidase A N-terminal" evidence="10">
    <location>
        <begin position="93"/>
        <end position="327"/>
    </location>
</feature>